<sequence length="473" mass="52077">MVVTKGLPGPASRGAQAEARPRAPSESDEASTETQQKGFVAFILKVLKFIGEQWLIIGFGLACLFGYLWPDVASKGGIIRSEYSVLYGSVAIIFLISGLQLSPEKLRKNLSNWRLHILTQGISFILIPLIWLAIMWIIIAANGTRHIEPSVLVGMLVLSCLPTTIASNVVMTRNAGGDDAAAIIEVVLGNVFGSFLCPGLIYIFIPTVAEFRDWSPSDASGIPEMYRHVSMQLGLSVLIPIVLGQTLRMLFKEKVLWVLDKFCLAKVSTFFLCTLAWSTFSNAFKTGAIERLPTASILFNVFMNVGLYALFTGVCFVAARPPHRLVIAFETRAAQRYIPRWLRRVVAPKQMSKEQAVAVCFCGAAKTTSVGIPLVAAMWHAKATETQATLAIPVLLYTMEQVFLAQILVYVFRWYLRRGEAHKESMDMEALHARLGRGVEDVDGVDERGGGVRLTGDDSGARRARQFDDVSLD</sequence>
<keyword evidence="4" id="KW-1185">Reference proteome</keyword>
<keyword evidence="2" id="KW-1133">Transmembrane helix</keyword>
<protein>
    <submittedName>
        <fullName evidence="3">Uncharacterized protein</fullName>
    </submittedName>
</protein>
<feature type="transmembrane region" description="Helical" evidence="2">
    <location>
        <begin position="255"/>
        <end position="277"/>
    </location>
</feature>
<dbReference type="Proteomes" id="UP001265746">
    <property type="component" value="Unassembled WGS sequence"/>
</dbReference>
<dbReference type="EMBL" id="JAUJFL010000004">
    <property type="protein sequence ID" value="KAK2605296.1"/>
    <property type="molecule type" value="Genomic_DNA"/>
</dbReference>
<keyword evidence="2" id="KW-0472">Membrane</keyword>
<dbReference type="AlphaFoldDB" id="A0AAD9SD77"/>
<feature type="transmembrane region" description="Helical" evidence="2">
    <location>
        <begin position="85"/>
        <end position="103"/>
    </location>
</feature>
<name>A0AAD9SD77_PHOAM</name>
<dbReference type="Gene3D" id="1.20.1530.20">
    <property type="match status" value="1"/>
</dbReference>
<dbReference type="GO" id="GO:0005886">
    <property type="term" value="C:plasma membrane"/>
    <property type="evidence" value="ECO:0007669"/>
    <property type="project" value="TreeGrafter"/>
</dbReference>
<feature type="region of interest" description="Disordered" evidence="1">
    <location>
        <begin position="1"/>
        <end position="32"/>
    </location>
</feature>
<feature type="transmembrane region" description="Helical" evidence="2">
    <location>
        <begin position="115"/>
        <end position="139"/>
    </location>
</feature>
<evidence type="ECO:0000313" key="3">
    <source>
        <dbReference type="EMBL" id="KAK2605296.1"/>
    </source>
</evidence>
<feature type="transmembrane region" description="Helical" evidence="2">
    <location>
        <begin position="182"/>
        <end position="205"/>
    </location>
</feature>
<keyword evidence="2" id="KW-0812">Transmembrane</keyword>
<accession>A0AAD9SD77</accession>
<feature type="transmembrane region" description="Helical" evidence="2">
    <location>
        <begin position="54"/>
        <end position="70"/>
    </location>
</feature>
<evidence type="ECO:0000256" key="2">
    <source>
        <dbReference type="SAM" id="Phobius"/>
    </source>
</evidence>
<comment type="caution">
    <text evidence="3">The sequence shown here is derived from an EMBL/GenBank/DDBJ whole genome shotgun (WGS) entry which is preliminary data.</text>
</comment>
<dbReference type="PANTHER" id="PTHR18640">
    <property type="entry name" value="SOLUTE CARRIER FAMILY 10 MEMBER 7"/>
    <property type="match status" value="1"/>
</dbReference>
<feature type="transmembrane region" description="Helical" evidence="2">
    <location>
        <begin position="151"/>
        <end position="170"/>
    </location>
</feature>
<reference evidence="3" key="1">
    <citation type="submission" date="2023-06" db="EMBL/GenBank/DDBJ databases">
        <authorList>
            <person name="Noh H."/>
        </authorList>
    </citation>
    <scope>NUCLEOTIDE SEQUENCE</scope>
    <source>
        <strain evidence="3">DUCC20226</strain>
    </source>
</reference>
<organism evidence="3 4">
    <name type="scientific">Phomopsis amygdali</name>
    <name type="common">Fusicoccum amygdali</name>
    <dbReference type="NCBI Taxonomy" id="1214568"/>
    <lineage>
        <taxon>Eukaryota</taxon>
        <taxon>Fungi</taxon>
        <taxon>Dikarya</taxon>
        <taxon>Ascomycota</taxon>
        <taxon>Pezizomycotina</taxon>
        <taxon>Sordariomycetes</taxon>
        <taxon>Sordariomycetidae</taxon>
        <taxon>Diaporthales</taxon>
        <taxon>Diaporthaceae</taxon>
        <taxon>Diaporthe</taxon>
    </lineage>
</organism>
<dbReference type="Pfam" id="PF13593">
    <property type="entry name" value="SBF_like"/>
    <property type="match status" value="1"/>
</dbReference>
<dbReference type="PANTHER" id="PTHR18640:SF5">
    <property type="entry name" value="SODIUM_BILE ACID COTRANSPORTER 7"/>
    <property type="match status" value="1"/>
</dbReference>
<evidence type="ECO:0000313" key="4">
    <source>
        <dbReference type="Proteomes" id="UP001265746"/>
    </source>
</evidence>
<dbReference type="InterPro" id="IPR038770">
    <property type="entry name" value="Na+/solute_symporter_sf"/>
</dbReference>
<feature type="transmembrane region" description="Helical" evidence="2">
    <location>
        <begin position="356"/>
        <end position="379"/>
    </location>
</feature>
<feature type="transmembrane region" description="Helical" evidence="2">
    <location>
        <begin position="297"/>
        <end position="319"/>
    </location>
</feature>
<dbReference type="InterPro" id="IPR016833">
    <property type="entry name" value="Put_Na-Bile_cotransptr"/>
</dbReference>
<proteinExistence type="predicted"/>
<gene>
    <name evidence="3" type="ORF">N8I77_008145</name>
</gene>
<feature type="transmembrane region" description="Helical" evidence="2">
    <location>
        <begin position="391"/>
        <end position="416"/>
    </location>
</feature>
<evidence type="ECO:0000256" key="1">
    <source>
        <dbReference type="SAM" id="MobiDB-lite"/>
    </source>
</evidence>